<dbReference type="Gene3D" id="3.30.70.260">
    <property type="match status" value="1"/>
</dbReference>
<reference evidence="12 13" key="1">
    <citation type="submission" date="2019-09" db="EMBL/GenBank/DDBJ databases">
        <title>Bifidobacterium canis sp. nov., isolated from the digestive tract of German Shepherd dog puppy.</title>
        <authorList>
            <person name="Bunesova V."/>
        </authorList>
    </citation>
    <scope>NUCLEOTIDE SEQUENCE [LARGE SCALE GENOMIC DNA]</scope>
    <source>
        <strain evidence="12 13">GSD1FS</strain>
    </source>
</reference>
<evidence type="ECO:0000256" key="7">
    <source>
        <dbReference type="ARBA" id="ARBA00023239"/>
    </source>
</evidence>
<dbReference type="GO" id="GO:0005737">
    <property type="term" value="C:cytoplasm"/>
    <property type="evidence" value="ECO:0007669"/>
    <property type="project" value="TreeGrafter"/>
</dbReference>
<evidence type="ECO:0000256" key="6">
    <source>
        <dbReference type="ARBA" id="ARBA00023222"/>
    </source>
</evidence>
<organism evidence="12 13">
    <name type="scientific">Bifidobacterium canis</name>
    <dbReference type="NCBI Taxonomy" id="2610880"/>
    <lineage>
        <taxon>Bacteria</taxon>
        <taxon>Bacillati</taxon>
        <taxon>Actinomycetota</taxon>
        <taxon>Actinomycetes</taxon>
        <taxon>Bifidobacteriales</taxon>
        <taxon>Bifidobacteriaceae</taxon>
        <taxon>Bifidobacterium</taxon>
    </lineage>
</organism>
<comment type="catalytic activity">
    <reaction evidence="8">
        <text>prephenate + H(+) = 3-phenylpyruvate + CO2 + H2O</text>
        <dbReference type="Rhea" id="RHEA:21648"/>
        <dbReference type="ChEBI" id="CHEBI:15377"/>
        <dbReference type="ChEBI" id="CHEBI:15378"/>
        <dbReference type="ChEBI" id="CHEBI:16526"/>
        <dbReference type="ChEBI" id="CHEBI:18005"/>
        <dbReference type="ChEBI" id="CHEBI:29934"/>
        <dbReference type="EC" id="4.2.1.51"/>
    </reaction>
</comment>
<dbReference type="PIRSF" id="PIRSF001500">
    <property type="entry name" value="Chor_mut_pdt_Ppr"/>
    <property type="match status" value="1"/>
</dbReference>
<dbReference type="Gene3D" id="3.40.190.10">
    <property type="entry name" value="Periplasmic binding protein-like II"/>
    <property type="match status" value="2"/>
</dbReference>
<dbReference type="GO" id="GO:0004664">
    <property type="term" value="F:prephenate dehydratase activity"/>
    <property type="evidence" value="ECO:0007669"/>
    <property type="project" value="UniProtKB-EC"/>
</dbReference>
<dbReference type="PANTHER" id="PTHR21022:SF19">
    <property type="entry name" value="PREPHENATE DEHYDRATASE-RELATED"/>
    <property type="match status" value="1"/>
</dbReference>
<evidence type="ECO:0000313" key="13">
    <source>
        <dbReference type="Proteomes" id="UP000487882"/>
    </source>
</evidence>
<dbReference type="SUPFAM" id="SSF53850">
    <property type="entry name" value="Periplasmic binding protein-like II"/>
    <property type="match status" value="1"/>
</dbReference>
<comment type="pathway">
    <text evidence="1">Amino-acid biosynthesis; L-phenylalanine biosynthesis; phenylpyruvate from prephenate: step 1/1.</text>
</comment>
<feature type="site" description="Essential for prephenate dehydratase activity" evidence="9">
    <location>
        <position position="194"/>
    </location>
</feature>
<proteinExistence type="predicted"/>
<evidence type="ECO:0000256" key="3">
    <source>
        <dbReference type="ARBA" id="ARBA00021872"/>
    </source>
</evidence>
<accession>A0A7K1J2R8</accession>
<evidence type="ECO:0000259" key="11">
    <source>
        <dbReference type="PROSITE" id="PS51671"/>
    </source>
</evidence>
<gene>
    <name evidence="12" type="ORF">GSD1FS_0123</name>
</gene>
<dbReference type="EMBL" id="WNLP01000001">
    <property type="protein sequence ID" value="MUH58829.1"/>
    <property type="molecule type" value="Genomic_DNA"/>
</dbReference>
<dbReference type="Pfam" id="PF00800">
    <property type="entry name" value="PDT"/>
    <property type="match status" value="1"/>
</dbReference>
<dbReference type="InterPro" id="IPR002912">
    <property type="entry name" value="ACT_dom"/>
</dbReference>
<feature type="domain" description="Prephenate dehydratase" evidence="10">
    <location>
        <begin position="3"/>
        <end position="201"/>
    </location>
</feature>
<evidence type="ECO:0000256" key="8">
    <source>
        <dbReference type="ARBA" id="ARBA00047848"/>
    </source>
</evidence>
<dbReference type="InterPro" id="IPR008242">
    <property type="entry name" value="Chor_mutase/pphenate_deHydtase"/>
</dbReference>
<protein>
    <recommendedName>
        <fullName evidence="3">Prephenate dehydratase</fullName>
        <ecNumber evidence="2">4.2.1.51</ecNumber>
    </recommendedName>
</protein>
<dbReference type="InterPro" id="IPR045865">
    <property type="entry name" value="ACT-like_dom_sf"/>
</dbReference>
<keyword evidence="4" id="KW-0028">Amino-acid biosynthesis</keyword>
<name>A0A7K1J2R8_9BIFI</name>
<evidence type="ECO:0000256" key="5">
    <source>
        <dbReference type="ARBA" id="ARBA00023141"/>
    </source>
</evidence>
<dbReference type="PROSITE" id="PS51671">
    <property type="entry name" value="ACT"/>
    <property type="match status" value="1"/>
</dbReference>
<keyword evidence="5" id="KW-0057">Aromatic amino acid biosynthesis</keyword>
<evidence type="ECO:0000259" key="10">
    <source>
        <dbReference type="PROSITE" id="PS51171"/>
    </source>
</evidence>
<dbReference type="Proteomes" id="UP000487882">
    <property type="component" value="Unassembled WGS sequence"/>
</dbReference>
<feature type="domain" description="ACT" evidence="11">
    <location>
        <begin position="224"/>
        <end position="302"/>
    </location>
</feature>
<comment type="caution">
    <text evidence="12">The sequence shown here is derived from an EMBL/GenBank/DDBJ whole genome shotgun (WGS) entry which is preliminary data.</text>
</comment>
<dbReference type="InterPro" id="IPR001086">
    <property type="entry name" value="Preph_deHydtase"/>
</dbReference>
<keyword evidence="13" id="KW-1185">Reference proteome</keyword>
<dbReference type="AlphaFoldDB" id="A0A7K1J2R8"/>
<evidence type="ECO:0000256" key="1">
    <source>
        <dbReference type="ARBA" id="ARBA00004741"/>
    </source>
</evidence>
<dbReference type="PANTHER" id="PTHR21022">
    <property type="entry name" value="PREPHENATE DEHYDRATASE P PROTEIN"/>
    <property type="match status" value="1"/>
</dbReference>
<evidence type="ECO:0000256" key="9">
    <source>
        <dbReference type="PIRSR" id="PIRSR001500-2"/>
    </source>
</evidence>
<keyword evidence="7" id="KW-0456">Lyase</keyword>
<dbReference type="UniPathway" id="UPA00121">
    <property type="reaction ID" value="UER00345"/>
</dbReference>
<dbReference type="RefSeq" id="WP_343030148.1">
    <property type="nucleotide sequence ID" value="NZ_WNLP01000001.1"/>
</dbReference>
<dbReference type="GO" id="GO:0009094">
    <property type="term" value="P:L-phenylalanine biosynthetic process"/>
    <property type="evidence" value="ECO:0007669"/>
    <property type="project" value="UniProtKB-UniPathway"/>
</dbReference>
<evidence type="ECO:0000256" key="4">
    <source>
        <dbReference type="ARBA" id="ARBA00022605"/>
    </source>
</evidence>
<keyword evidence="6" id="KW-0584">Phenylalanine biosynthesis</keyword>
<dbReference type="SUPFAM" id="SSF55021">
    <property type="entry name" value="ACT-like"/>
    <property type="match status" value="1"/>
</dbReference>
<dbReference type="CDD" id="cd04905">
    <property type="entry name" value="ACT_CM-PDT"/>
    <property type="match status" value="1"/>
</dbReference>
<dbReference type="PROSITE" id="PS51171">
    <property type="entry name" value="PREPHENATE_DEHYDR_3"/>
    <property type="match status" value="1"/>
</dbReference>
<sequence>MTQILYLGPEGSFTHQAALEAGEQIRARFGEQQFEYTACEDVPTILHAVEHGDGWGVIAWENNVEGFVVPNLDLMIDADDAAGFTRVGVQVQFDAFVTQDTYQLAQQEALATGEDADEVAMRNCTVVTAHSHGLAQCKQFTRAHDLRAVPAASNAAACRDLQTGQIALGPSICAEIYGLHRVRGNVGDFDGARTEFLVIAPREQVMRELAAVREQPDARFESIIAFIPLSTGPGVLANLLDVLRDAQLNMVSLISRPVKGRDDTYSFLATLDAATWDDRFVNALTDICEHGDWVRTLAVYPRNERTYPTVSEWMLPQGGVRFVGRPALADWRNDAAVRKELLW</sequence>
<evidence type="ECO:0000313" key="12">
    <source>
        <dbReference type="EMBL" id="MUH58829.1"/>
    </source>
</evidence>
<dbReference type="EC" id="4.2.1.51" evidence="2"/>
<evidence type="ECO:0000256" key="2">
    <source>
        <dbReference type="ARBA" id="ARBA00013147"/>
    </source>
</evidence>